<keyword evidence="5 8" id="KW-0687">Ribonucleoprotein</keyword>
<evidence type="ECO:0000256" key="6">
    <source>
        <dbReference type="ARBA" id="ARBA00035104"/>
    </source>
</evidence>
<evidence type="ECO:0000256" key="8">
    <source>
        <dbReference type="HAMAP-Rule" id="MF_00360"/>
    </source>
</evidence>
<dbReference type="Proteomes" id="UP000294682">
    <property type="component" value="Unassembled WGS sequence"/>
</dbReference>
<dbReference type="SUPFAM" id="SSF54995">
    <property type="entry name" value="Ribosomal protein S6"/>
    <property type="match status" value="1"/>
</dbReference>
<comment type="caution">
    <text evidence="10">The sequence shown here is derived from an EMBL/GenBank/DDBJ whole genome shotgun (WGS) entry which is preliminary data.</text>
</comment>
<keyword evidence="11" id="KW-1185">Reference proteome</keyword>
<dbReference type="GO" id="GO:0003735">
    <property type="term" value="F:structural constituent of ribosome"/>
    <property type="evidence" value="ECO:0007669"/>
    <property type="project" value="InterPro"/>
</dbReference>
<evidence type="ECO:0000313" key="10">
    <source>
        <dbReference type="EMBL" id="TCL43302.1"/>
    </source>
</evidence>
<feature type="compositionally biased region" description="Basic and acidic residues" evidence="9">
    <location>
        <begin position="98"/>
        <end position="115"/>
    </location>
</feature>
<comment type="function">
    <text evidence="6 8">Binds together with bS18 to 16S ribosomal RNA.</text>
</comment>
<dbReference type="InterPro" id="IPR000529">
    <property type="entry name" value="Ribosomal_bS6"/>
</dbReference>
<evidence type="ECO:0000313" key="11">
    <source>
        <dbReference type="Proteomes" id="UP000294682"/>
    </source>
</evidence>
<gene>
    <name evidence="8" type="primary">rpsF</name>
    <name evidence="10" type="ORF">EDD78_106165</name>
</gene>
<organism evidence="10 11">
    <name type="scientific">Harryflintia acetispora</name>
    <dbReference type="NCBI Taxonomy" id="1849041"/>
    <lineage>
        <taxon>Bacteria</taxon>
        <taxon>Bacillati</taxon>
        <taxon>Bacillota</taxon>
        <taxon>Clostridia</taxon>
        <taxon>Eubacteriales</taxon>
        <taxon>Oscillospiraceae</taxon>
        <taxon>Harryflintia</taxon>
    </lineage>
</organism>
<dbReference type="InterPro" id="IPR035980">
    <property type="entry name" value="Ribosomal_bS6_sf"/>
</dbReference>
<dbReference type="RefSeq" id="WP_341455981.1">
    <property type="nucleotide sequence ID" value="NZ_JADNAH010000092.1"/>
</dbReference>
<evidence type="ECO:0000256" key="1">
    <source>
        <dbReference type="ARBA" id="ARBA00009512"/>
    </source>
</evidence>
<accession>A0A9X8UIX7</accession>
<keyword evidence="2 8" id="KW-0699">rRNA-binding</keyword>
<dbReference type="PANTHER" id="PTHR21011">
    <property type="entry name" value="MITOCHONDRIAL 28S RIBOSOMAL PROTEIN S6"/>
    <property type="match status" value="1"/>
</dbReference>
<dbReference type="Gene3D" id="3.30.70.60">
    <property type="match status" value="1"/>
</dbReference>
<dbReference type="GO" id="GO:0006412">
    <property type="term" value="P:translation"/>
    <property type="evidence" value="ECO:0007669"/>
    <property type="project" value="UniProtKB-UniRule"/>
</dbReference>
<protein>
    <recommendedName>
        <fullName evidence="7 8">Small ribosomal subunit protein bS6</fullName>
    </recommendedName>
</protein>
<name>A0A9X8UIX7_9FIRM</name>
<dbReference type="HAMAP" id="MF_00360">
    <property type="entry name" value="Ribosomal_bS6"/>
    <property type="match status" value="1"/>
</dbReference>
<evidence type="ECO:0000256" key="3">
    <source>
        <dbReference type="ARBA" id="ARBA00022884"/>
    </source>
</evidence>
<dbReference type="NCBIfam" id="TIGR00166">
    <property type="entry name" value="S6"/>
    <property type="match status" value="1"/>
</dbReference>
<keyword evidence="4 8" id="KW-0689">Ribosomal protein</keyword>
<evidence type="ECO:0000256" key="5">
    <source>
        <dbReference type="ARBA" id="ARBA00023274"/>
    </source>
</evidence>
<dbReference type="InterPro" id="IPR020815">
    <property type="entry name" value="Ribosomal_bS6_CS"/>
</dbReference>
<evidence type="ECO:0000256" key="7">
    <source>
        <dbReference type="ARBA" id="ARBA00035294"/>
    </source>
</evidence>
<dbReference type="CDD" id="cd00473">
    <property type="entry name" value="bS6"/>
    <property type="match status" value="1"/>
</dbReference>
<dbReference type="GO" id="GO:0005737">
    <property type="term" value="C:cytoplasm"/>
    <property type="evidence" value="ECO:0007669"/>
    <property type="project" value="UniProtKB-ARBA"/>
</dbReference>
<comment type="similarity">
    <text evidence="1 8">Belongs to the bacterial ribosomal protein bS6 family.</text>
</comment>
<dbReference type="InterPro" id="IPR020814">
    <property type="entry name" value="Ribosomal_S6_plastid/chlpt"/>
</dbReference>
<evidence type="ECO:0000256" key="2">
    <source>
        <dbReference type="ARBA" id="ARBA00022730"/>
    </source>
</evidence>
<dbReference type="Pfam" id="PF01250">
    <property type="entry name" value="Ribosomal_S6"/>
    <property type="match status" value="1"/>
</dbReference>
<feature type="region of interest" description="Disordered" evidence="9">
    <location>
        <begin position="98"/>
        <end position="121"/>
    </location>
</feature>
<proteinExistence type="inferred from homology"/>
<dbReference type="GO" id="GO:0070181">
    <property type="term" value="F:small ribosomal subunit rRNA binding"/>
    <property type="evidence" value="ECO:0007669"/>
    <property type="project" value="TreeGrafter"/>
</dbReference>
<dbReference type="InterPro" id="IPR014717">
    <property type="entry name" value="Transl_elong_EF1B/ribsomal_bS6"/>
</dbReference>
<evidence type="ECO:0000256" key="4">
    <source>
        <dbReference type="ARBA" id="ARBA00022980"/>
    </source>
</evidence>
<reference evidence="10 11" key="1">
    <citation type="submission" date="2019-03" db="EMBL/GenBank/DDBJ databases">
        <title>Genomic Encyclopedia of Type Strains, Phase IV (KMG-IV): sequencing the most valuable type-strain genomes for metagenomic binning, comparative biology and taxonomic classification.</title>
        <authorList>
            <person name="Goeker M."/>
        </authorList>
    </citation>
    <scope>NUCLEOTIDE SEQUENCE [LARGE SCALE GENOMIC DNA]</scope>
    <source>
        <strain evidence="10 11">DSM 100433</strain>
    </source>
</reference>
<dbReference type="GO" id="GO:0005840">
    <property type="term" value="C:ribosome"/>
    <property type="evidence" value="ECO:0007669"/>
    <property type="project" value="UniProtKB-KW"/>
</dbReference>
<dbReference type="PANTHER" id="PTHR21011:SF1">
    <property type="entry name" value="SMALL RIBOSOMAL SUBUNIT PROTEIN BS6M"/>
    <property type="match status" value="1"/>
</dbReference>
<dbReference type="AlphaFoldDB" id="A0A9X8UIX7"/>
<evidence type="ECO:0000256" key="9">
    <source>
        <dbReference type="SAM" id="MobiDB-lite"/>
    </source>
</evidence>
<keyword evidence="3 8" id="KW-0694">RNA-binding</keyword>
<dbReference type="GO" id="GO:1990904">
    <property type="term" value="C:ribonucleoprotein complex"/>
    <property type="evidence" value="ECO:0007669"/>
    <property type="project" value="UniProtKB-KW"/>
</dbReference>
<dbReference type="EMBL" id="SLUK01000006">
    <property type="protein sequence ID" value="TCL43302.1"/>
    <property type="molecule type" value="Genomic_DNA"/>
</dbReference>
<sequence>MAKLMQSYETIMVLSPKLGEEGIKEMIERFTKIIEENGTIDSVDDWGMRRLAYEIKDQTEGYYYLINFTSVPSFPSELDRRYKITDGVLRTLIVAKEPESEKAKEKKPEEKKADSEPASEE</sequence>
<dbReference type="PROSITE" id="PS01048">
    <property type="entry name" value="RIBOSOMAL_S6"/>
    <property type="match status" value="1"/>
</dbReference>